<evidence type="ECO:0000256" key="1">
    <source>
        <dbReference type="ARBA" id="ARBA00003134"/>
    </source>
</evidence>
<name>A0A6L5GT56_9FIRM</name>
<feature type="region of interest" description="Disordered" evidence="9">
    <location>
        <begin position="67"/>
        <end position="88"/>
    </location>
</feature>
<evidence type="ECO:0000256" key="3">
    <source>
        <dbReference type="ARBA" id="ARBA00022730"/>
    </source>
</evidence>
<dbReference type="PANTHER" id="PTHR33398">
    <property type="entry name" value="30S RIBOSOMAL PROTEIN S20"/>
    <property type="match status" value="1"/>
</dbReference>
<dbReference type="InterPro" id="IPR002583">
    <property type="entry name" value="Ribosomal_bS20"/>
</dbReference>
<evidence type="ECO:0000313" key="11">
    <source>
        <dbReference type="Proteomes" id="UP000473648"/>
    </source>
</evidence>
<proteinExistence type="inferred from homology"/>
<reference evidence="10" key="1">
    <citation type="journal article" date="2020" name="Appl. Environ. Microbiol.">
        <title>Medium-Chain Fatty Acid Synthesis by 'Candidatus Weimeria bifida' gen. nov., sp. nov., and 'Candidatus Pseudoramibacter fermentans' sp. nov.</title>
        <authorList>
            <person name="Scarborough M.J."/>
            <person name="Myers K.S."/>
            <person name="Donohue T.J."/>
            <person name="Noguera D.R."/>
        </authorList>
    </citation>
    <scope>NUCLEOTIDE SEQUENCE</scope>
    <source>
        <strain evidence="10">EUB1.1</strain>
    </source>
</reference>
<evidence type="ECO:0000256" key="6">
    <source>
        <dbReference type="ARBA" id="ARBA00023274"/>
    </source>
</evidence>
<dbReference type="PANTHER" id="PTHR33398:SF1">
    <property type="entry name" value="SMALL RIBOSOMAL SUBUNIT PROTEIN BS20C"/>
    <property type="match status" value="1"/>
</dbReference>
<dbReference type="GO" id="GO:0006412">
    <property type="term" value="P:translation"/>
    <property type="evidence" value="ECO:0007669"/>
    <property type="project" value="UniProtKB-UniRule"/>
</dbReference>
<dbReference type="FunFam" id="1.20.58.110:FF:000001">
    <property type="entry name" value="30S ribosomal protein S20"/>
    <property type="match status" value="1"/>
</dbReference>
<keyword evidence="6 8" id="KW-0687">Ribonucleoprotein</keyword>
<dbReference type="GO" id="GO:0005829">
    <property type="term" value="C:cytosol"/>
    <property type="evidence" value="ECO:0007669"/>
    <property type="project" value="TreeGrafter"/>
</dbReference>
<dbReference type="NCBIfam" id="TIGR00029">
    <property type="entry name" value="S20"/>
    <property type="match status" value="1"/>
</dbReference>
<comment type="function">
    <text evidence="1 8">Binds directly to 16S ribosomal RNA.</text>
</comment>
<comment type="caution">
    <text evidence="10">The sequence shown here is derived from an EMBL/GenBank/DDBJ whole genome shotgun (WGS) entry which is preliminary data.</text>
</comment>
<evidence type="ECO:0000256" key="9">
    <source>
        <dbReference type="SAM" id="MobiDB-lite"/>
    </source>
</evidence>
<accession>A0A6L5GT56</accession>
<dbReference type="Proteomes" id="UP000473648">
    <property type="component" value="Unassembled WGS sequence"/>
</dbReference>
<dbReference type="AlphaFoldDB" id="A0A6L5GT56"/>
<evidence type="ECO:0000256" key="4">
    <source>
        <dbReference type="ARBA" id="ARBA00022884"/>
    </source>
</evidence>
<evidence type="ECO:0000256" key="8">
    <source>
        <dbReference type="HAMAP-Rule" id="MF_00500"/>
    </source>
</evidence>
<dbReference type="GO" id="GO:0070181">
    <property type="term" value="F:small ribosomal subunit rRNA binding"/>
    <property type="evidence" value="ECO:0007669"/>
    <property type="project" value="TreeGrafter"/>
</dbReference>
<dbReference type="EMBL" id="VOGB01000004">
    <property type="protein sequence ID" value="MQM72970.1"/>
    <property type="molecule type" value="Genomic_DNA"/>
</dbReference>
<dbReference type="InterPro" id="IPR036510">
    <property type="entry name" value="Ribosomal_bS20_sf"/>
</dbReference>
<evidence type="ECO:0000256" key="7">
    <source>
        <dbReference type="ARBA" id="ARBA00035136"/>
    </source>
</evidence>
<dbReference type="HAMAP" id="MF_00500">
    <property type="entry name" value="Ribosomal_bS20"/>
    <property type="match status" value="1"/>
</dbReference>
<sequence length="88" mass="9659">MANIKSAIKRAKTNEIARMRNKAVRTNLKTVEKQFQAAVAEGSKENAQKAYNVAAKQLDKAVAKHVIHKNKASNKKSQLAKALNSVTD</sequence>
<dbReference type="Pfam" id="PF01649">
    <property type="entry name" value="Ribosomal_S20p"/>
    <property type="match status" value="1"/>
</dbReference>
<keyword evidence="11" id="KW-1185">Reference proteome</keyword>
<keyword evidence="4 8" id="KW-0694">RNA-binding</keyword>
<dbReference type="GO" id="GO:0003735">
    <property type="term" value="F:structural constituent of ribosome"/>
    <property type="evidence" value="ECO:0007669"/>
    <property type="project" value="InterPro"/>
</dbReference>
<evidence type="ECO:0000313" key="10">
    <source>
        <dbReference type="EMBL" id="MQM72970.1"/>
    </source>
</evidence>
<gene>
    <name evidence="8" type="primary">rpsT</name>
    <name evidence="10" type="ORF">FRC53_06030</name>
</gene>
<dbReference type="Gene3D" id="1.20.58.110">
    <property type="entry name" value="Ribosomal protein S20"/>
    <property type="match status" value="1"/>
</dbReference>
<evidence type="ECO:0000256" key="5">
    <source>
        <dbReference type="ARBA" id="ARBA00022980"/>
    </source>
</evidence>
<comment type="similarity">
    <text evidence="2 8">Belongs to the bacterial ribosomal protein bS20 family.</text>
</comment>
<evidence type="ECO:0000256" key="2">
    <source>
        <dbReference type="ARBA" id="ARBA00007634"/>
    </source>
</evidence>
<keyword evidence="5 8" id="KW-0689">Ribosomal protein</keyword>
<protein>
    <recommendedName>
        <fullName evidence="7 8">Small ribosomal subunit protein bS20</fullName>
    </recommendedName>
</protein>
<keyword evidence="3 8" id="KW-0699">rRNA-binding</keyword>
<dbReference type="SUPFAM" id="SSF46992">
    <property type="entry name" value="Ribosomal protein S20"/>
    <property type="match status" value="1"/>
</dbReference>
<organism evidence="10 11">
    <name type="scientific">Candidatus Pseudoramibacter fermentans</name>
    <dbReference type="NCBI Taxonomy" id="2594427"/>
    <lineage>
        <taxon>Bacteria</taxon>
        <taxon>Bacillati</taxon>
        <taxon>Bacillota</taxon>
        <taxon>Clostridia</taxon>
        <taxon>Eubacteriales</taxon>
        <taxon>Eubacteriaceae</taxon>
        <taxon>Pseudoramibacter</taxon>
    </lineage>
</organism>
<dbReference type="GO" id="GO:0015935">
    <property type="term" value="C:small ribosomal subunit"/>
    <property type="evidence" value="ECO:0007669"/>
    <property type="project" value="TreeGrafter"/>
</dbReference>